<dbReference type="EMBL" id="BEGY01000204">
    <property type="protein sequence ID" value="GAX85921.1"/>
    <property type="molecule type" value="Genomic_DNA"/>
</dbReference>
<gene>
    <name evidence="2" type="ORF">CEUSTIGMA_g13337.t1</name>
</gene>
<accession>A0A250XS55</accession>
<proteinExistence type="predicted"/>
<evidence type="ECO:0000313" key="3">
    <source>
        <dbReference type="Proteomes" id="UP000232323"/>
    </source>
</evidence>
<feature type="compositionally biased region" description="Polar residues" evidence="1">
    <location>
        <begin position="118"/>
        <end position="127"/>
    </location>
</feature>
<sequence length="296" mass="33320">MQALQQLRQVKDGEVDSLSAQQEAEILAVLKRQKVQLGEQSGPSCSAQPSLSGVSGAAISAFNFLMSPEFNIDGIVNKALPSSDRMEGGDSYEDNEEVQGPFFQQHQSKPPRPPISHTLHTPSQGQHPSAPIKYDWNFYFKQCKPDDKDPVRRSSHFLHQLIRLIVLNTVETEYAPEKYMLRKLLSRLSFMGKLEPPEQRKESRIKHLGVTDFYQALEEVGEDLNRLLRDGFEGLGAPPFAWLRGLHVEDVHSRMQAIQSEKNKYDQPKLLMDTAAAAYSSGARQMQNHLTPSPPN</sequence>
<dbReference type="AlphaFoldDB" id="A0A250XS55"/>
<evidence type="ECO:0000256" key="1">
    <source>
        <dbReference type="SAM" id="MobiDB-lite"/>
    </source>
</evidence>
<reference evidence="2 3" key="1">
    <citation type="submission" date="2017-08" db="EMBL/GenBank/DDBJ databases">
        <title>Acidophilic green algal genome provides insights into adaptation to an acidic environment.</title>
        <authorList>
            <person name="Hirooka S."/>
            <person name="Hirose Y."/>
            <person name="Kanesaki Y."/>
            <person name="Higuchi S."/>
            <person name="Fujiwara T."/>
            <person name="Onuma R."/>
            <person name="Era A."/>
            <person name="Ohbayashi R."/>
            <person name="Uzuka A."/>
            <person name="Nozaki H."/>
            <person name="Yoshikawa H."/>
            <person name="Miyagishima S.Y."/>
        </authorList>
    </citation>
    <scope>NUCLEOTIDE SEQUENCE [LARGE SCALE GENOMIC DNA]</scope>
    <source>
        <strain evidence="2 3">NIES-2499</strain>
    </source>
</reference>
<dbReference type="Proteomes" id="UP000232323">
    <property type="component" value="Unassembled WGS sequence"/>
</dbReference>
<comment type="caution">
    <text evidence="2">The sequence shown here is derived from an EMBL/GenBank/DDBJ whole genome shotgun (WGS) entry which is preliminary data.</text>
</comment>
<feature type="region of interest" description="Disordered" evidence="1">
    <location>
        <begin position="103"/>
        <end position="128"/>
    </location>
</feature>
<name>A0A250XS55_9CHLO</name>
<protein>
    <submittedName>
        <fullName evidence="2">Uncharacterized protein</fullName>
    </submittedName>
</protein>
<keyword evidence="3" id="KW-1185">Reference proteome</keyword>
<organism evidence="2 3">
    <name type="scientific">Chlamydomonas eustigma</name>
    <dbReference type="NCBI Taxonomy" id="1157962"/>
    <lineage>
        <taxon>Eukaryota</taxon>
        <taxon>Viridiplantae</taxon>
        <taxon>Chlorophyta</taxon>
        <taxon>core chlorophytes</taxon>
        <taxon>Chlorophyceae</taxon>
        <taxon>CS clade</taxon>
        <taxon>Chlamydomonadales</taxon>
        <taxon>Chlamydomonadaceae</taxon>
        <taxon>Chlamydomonas</taxon>
    </lineage>
</organism>
<evidence type="ECO:0000313" key="2">
    <source>
        <dbReference type="EMBL" id="GAX85921.1"/>
    </source>
</evidence>